<feature type="transmembrane region" description="Helical" evidence="8">
    <location>
        <begin position="132"/>
        <end position="152"/>
    </location>
</feature>
<dbReference type="InterPro" id="IPR013604">
    <property type="entry name" value="7TM_chemorcpt"/>
</dbReference>
<evidence type="ECO:0000256" key="8">
    <source>
        <dbReference type="RuleBase" id="RU363108"/>
    </source>
</evidence>
<keyword evidence="7 8" id="KW-0807">Transducer</keyword>
<name>A0ABP1NJC9_XYLVO</name>
<keyword evidence="2 8" id="KW-1003">Cell membrane</keyword>
<protein>
    <recommendedName>
        <fullName evidence="8">Gustatory receptor</fullName>
    </recommendedName>
</protein>
<accession>A0ABP1NJC9</accession>
<sequence length="465" mass="54036">MYEPKTIRHAILPLSWINFLLGMAVFNLELKRFTKLFEYLYTLCFLVVLNMVGFFWLTHFSDYVIIYAFDMTQVVLKVIFCLNMLVMNVLVIASRYNAQKLRSAIMLIESCNQKLETMGLPNKYQDLFEYQITSLTLSGCCIFLYMAVVYYFNFKESTPPLMKLCLTLIAIISSINIAVCSASFCTWIKYKILNAFDCSRGKHYLKLKFGQLNKLLRGMLTTTKNSPQHKRVLAMNYDFKNKKFTSLRNDVKGSDGNASTMRAVKQVHLELIKISRIINASYGIQVLLMMTLSSTFTIGFLYISYRIIWMDLTTDELLHELIPTLCCIFINMWQMFYVNRACTKTSIEAEDIGDIVCELYEPSTSKEFRAEIQDFTLQLIQNPLVFTACGFFDLGNTFIQGVHRFLFIIGILEGEMNARRLFVFFLGSRVDHYVSRDPDSGWRHNKNKVLKLHARHCRQSNFIKC</sequence>
<feature type="transmembrane region" description="Helical" evidence="8">
    <location>
        <begin position="64"/>
        <end position="93"/>
    </location>
</feature>
<keyword evidence="5 8" id="KW-0472">Membrane</keyword>
<feature type="transmembrane region" description="Helical" evidence="8">
    <location>
        <begin position="317"/>
        <end position="338"/>
    </location>
</feature>
<keyword evidence="3 8" id="KW-0812">Transmembrane</keyword>
<feature type="transmembrane region" description="Helical" evidence="8">
    <location>
        <begin position="40"/>
        <end position="58"/>
    </location>
</feature>
<dbReference type="PANTHER" id="PTHR21143">
    <property type="entry name" value="INVERTEBRATE GUSTATORY RECEPTOR"/>
    <property type="match status" value="1"/>
</dbReference>
<comment type="similarity">
    <text evidence="8">Belongs to the insect chemoreceptor superfamily. Gustatory receptor (GR) family.</text>
</comment>
<dbReference type="EMBL" id="CAXAJV020001290">
    <property type="protein sequence ID" value="CAL7939570.1"/>
    <property type="molecule type" value="Genomic_DNA"/>
</dbReference>
<comment type="subcellular location">
    <subcellularLocation>
        <location evidence="1 8">Cell membrane</location>
        <topology evidence="1 8">Multi-pass membrane protein</topology>
    </subcellularLocation>
</comment>
<evidence type="ECO:0000256" key="1">
    <source>
        <dbReference type="ARBA" id="ARBA00004651"/>
    </source>
</evidence>
<feature type="transmembrane region" description="Helical" evidence="8">
    <location>
        <begin position="282"/>
        <end position="305"/>
    </location>
</feature>
<evidence type="ECO:0000256" key="3">
    <source>
        <dbReference type="ARBA" id="ARBA00022692"/>
    </source>
</evidence>
<comment type="function">
    <text evidence="8">Gustatory receptor which mediates acceptance or avoidance behavior, depending on its substrates.</text>
</comment>
<feature type="transmembrane region" description="Helical" evidence="8">
    <location>
        <begin position="164"/>
        <end position="188"/>
    </location>
</feature>
<evidence type="ECO:0000256" key="2">
    <source>
        <dbReference type="ARBA" id="ARBA00022475"/>
    </source>
</evidence>
<feature type="transmembrane region" description="Helical" evidence="8">
    <location>
        <begin position="6"/>
        <end position="28"/>
    </location>
</feature>
<evidence type="ECO:0000313" key="9">
    <source>
        <dbReference type="EMBL" id="CAL7939570.1"/>
    </source>
</evidence>
<evidence type="ECO:0000256" key="6">
    <source>
        <dbReference type="ARBA" id="ARBA00023170"/>
    </source>
</evidence>
<proteinExistence type="inferred from homology"/>
<evidence type="ECO:0000256" key="7">
    <source>
        <dbReference type="ARBA" id="ARBA00023224"/>
    </source>
</evidence>
<keyword evidence="4 8" id="KW-1133">Transmembrane helix</keyword>
<evidence type="ECO:0000313" key="10">
    <source>
        <dbReference type="Proteomes" id="UP001642520"/>
    </source>
</evidence>
<gene>
    <name evidence="9" type="ORF">XYLVIOL_LOCUS3974</name>
</gene>
<dbReference type="PANTHER" id="PTHR21143:SF134">
    <property type="entry name" value="GUSTATORY RECEPTOR"/>
    <property type="match status" value="1"/>
</dbReference>
<comment type="caution">
    <text evidence="9">The sequence shown here is derived from an EMBL/GenBank/DDBJ whole genome shotgun (WGS) entry which is preliminary data.</text>
</comment>
<reference evidence="9 10" key="1">
    <citation type="submission" date="2024-08" db="EMBL/GenBank/DDBJ databases">
        <authorList>
            <person name="Will J Nash"/>
            <person name="Angela Man"/>
            <person name="Seanna McTaggart"/>
            <person name="Kendall Baker"/>
            <person name="Tom Barker"/>
            <person name="Leah Catchpole"/>
            <person name="Alex Durrant"/>
            <person name="Karim Gharbi"/>
            <person name="Naomi Irish"/>
            <person name="Gemy Kaithakottil"/>
            <person name="Debby Ku"/>
            <person name="Aaliyah Providence"/>
            <person name="Felix Shaw"/>
            <person name="David Swarbreck"/>
            <person name="Chris Watkins"/>
            <person name="Ann M. McCartney"/>
            <person name="Giulio Formenti"/>
            <person name="Alice Mouton"/>
            <person name="Noel Vella"/>
            <person name="Bjorn M von Reumont"/>
            <person name="Adriana Vella"/>
            <person name="Wilfried Haerty"/>
        </authorList>
    </citation>
    <scope>NUCLEOTIDE SEQUENCE [LARGE SCALE GENOMIC DNA]</scope>
</reference>
<dbReference type="Pfam" id="PF08395">
    <property type="entry name" value="7tm_7"/>
    <property type="match status" value="1"/>
</dbReference>
<keyword evidence="6 8" id="KW-0675">Receptor</keyword>
<organism evidence="9 10">
    <name type="scientific">Xylocopa violacea</name>
    <name type="common">Violet carpenter bee</name>
    <name type="synonym">Apis violacea</name>
    <dbReference type="NCBI Taxonomy" id="135666"/>
    <lineage>
        <taxon>Eukaryota</taxon>
        <taxon>Metazoa</taxon>
        <taxon>Ecdysozoa</taxon>
        <taxon>Arthropoda</taxon>
        <taxon>Hexapoda</taxon>
        <taxon>Insecta</taxon>
        <taxon>Pterygota</taxon>
        <taxon>Neoptera</taxon>
        <taxon>Endopterygota</taxon>
        <taxon>Hymenoptera</taxon>
        <taxon>Apocrita</taxon>
        <taxon>Aculeata</taxon>
        <taxon>Apoidea</taxon>
        <taxon>Anthophila</taxon>
        <taxon>Apidae</taxon>
        <taxon>Xylocopa</taxon>
        <taxon>Xylocopa</taxon>
    </lineage>
</organism>
<dbReference type="Proteomes" id="UP001642520">
    <property type="component" value="Unassembled WGS sequence"/>
</dbReference>
<keyword evidence="10" id="KW-1185">Reference proteome</keyword>
<evidence type="ECO:0000256" key="5">
    <source>
        <dbReference type="ARBA" id="ARBA00023136"/>
    </source>
</evidence>
<evidence type="ECO:0000256" key="4">
    <source>
        <dbReference type="ARBA" id="ARBA00022989"/>
    </source>
</evidence>